<feature type="compositionally biased region" description="Basic and acidic residues" evidence="1">
    <location>
        <begin position="220"/>
        <end position="243"/>
    </location>
</feature>
<proteinExistence type="predicted"/>
<feature type="compositionally biased region" description="Polar residues" evidence="1">
    <location>
        <begin position="270"/>
        <end position="282"/>
    </location>
</feature>
<sequence>KRPVISCARGLKARNSFWNLLKPDLRKVRGLECSTTESVAHMFHKHNLKNAAKPSYKRRVLRLLESLVSNKPKSQQRPQSLVQNEAASWPINKSVLASICQEKEMKSNGIFQFASETPSNNHSITGNQSSKTSASTDLVDDTTDYITGKETCTYTMETSKFDFAALETQKSEVWTNVEQLSGAIGVQSYNVASPPLEFGRIADLVQEVSNTPPHQVFHPCSKESSRTKLENECDETPEIKESELVSPLIDYSNRPSTTKPLVDSEDDSRLQSQDLETCENSS</sequence>
<feature type="region of interest" description="Disordered" evidence="1">
    <location>
        <begin position="215"/>
        <end position="282"/>
    </location>
</feature>
<feature type="non-terminal residue" evidence="2">
    <location>
        <position position="1"/>
    </location>
</feature>
<evidence type="ECO:0000313" key="2">
    <source>
        <dbReference type="EMBL" id="JAS71475.1"/>
    </source>
</evidence>
<name>A0A1B6H9P8_9HEMI</name>
<feature type="non-terminal residue" evidence="2">
    <location>
        <position position="282"/>
    </location>
</feature>
<dbReference type="AlphaFoldDB" id="A0A1B6H9P8"/>
<protein>
    <submittedName>
        <fullName evidence="2">Uncharacterized protein</fullName>
    </submittedName>
</protein>
<accession>A0A1B6H9P8</accession>
<organism evidence="2">
    <name type="scientific">Homalodisca liturata</name>
    <dbReference type="NCBI Taxonomy" id="320908"/>
    <lineage>
        <taxon>Eukaryota</taxon>
        <taxon>Metazoa</taxon>
        <taxon>Ecdysozoa</taxon>
        <taxon>Arthropoda</taxon>
        <taxon>Hexapoda</taxon>
        <taxon>Insecta</taxon>
        <taxon>Pterygota</taxon>
        <taxon>Neoptera</taxon>
        <taxon>Paraneoptera</taxon>
        <taxon>Hemiptera</taxon>
        <taxon>Auchenorrhyncha</taxon>
        <taxon>Membracoidea</taxon>
        <taxon>Cicadellidae</taxon>
        <taxon>Cicadellinae</taxon>
        <taxon>Proconiini</taxon>
        <taxon>Homalodisca</taxon>
    </lineage>
</organism>
<dbReference type="EMBL" id="GECU01036231">
    <property type="protein sequence ID" value="JAS71475.1"/>
    <property type="molecule type" value="Transcribed_RNA"/>
</dbReference>
<feature type="region of interest" description="Disordered" evidence="1">
    <location>
        <begin position="114"/>
        <end position="135"/>
    </location>
</feature>
<reference evidence="2" key="1">
    <citation type="submission" date="2015-11" db="EMBL/GenBank/DDBJ databases">
        <title>De novo transcriptome assembly of four potential Pierce s Disease insect vectors from Arizona vineyards.</title>
        <authorList>
            <person name="Tassone E.E."/>
        </authorList>
    </citation>
    <scope>NUCLEOTIDE SEQUENCE</scope>
</reference>
<gene>
    <name evidence="2" type="ORF">g.30400</name>
</gene>
<evidence type="ECO:0000256" key="1">
    <source>
        <dbReference type="SAM" id="MobiDB-lite"/>
    </source>
</evidence>